<keyword evidence="2" id="KW-1185">Reference proteome</keyword>
<name>A0A418YIX9_9GAMM</name>
<reference evidence="1 2" key="1">
    <citation type="submission" date="2018-09" db="EMBL/GenBank/DDBJ databases">
        <authorList>
            <person name="Wang F."/>
        </authorList>
    </citation>
    <scope>NUCLEOTIDE SEQUENCE [LARGE SCALE GENOMIC DNA]</scope>
    <source>
        <strain evidence="1 2">PLHSC7-2</strain>
    </source>
</reference>
<dbReference type="SUPFAM" id="SSF46785">
    <property type="entry name" value="Winged helix' DNA-binding domain"/>
    <property type="match status" value="1"/>
</dbReference>
<dbReference type="AlphaFoldDB" id="A0A418YIX9"/>
<protein>
    <submittedName>
        <fullName evidence="1">Transcriptional regulator</fullName>
    </submittedName>
</protein>
<dbReference type="OrthoDB" id="155998at2"/>
<dbReference type="PANTHER" id="PTHR30363">
    <property type="entry name" value="HTH-TYPE TRANSCRIPTIONAL REGULATOR SRLR-RELATED"/>
    <property type="match status" value="1"/>
</dbReference>
<dbReference type="PANTHER" id="PTHR30363:SF28">
    <property type="entry name" value="TRANSCRIPTIONAL REGULATORY PROTEIN-RELATED"/>
    <property type="match status" value="1"/>
</dbReference>
<accession>A0A418YIX9</accession>
<dbReference type="Proteomes" id="UP000283255">
    <property type="component" value="Unassembled WGS sequence"/>
</dbReference>
<dbReference type="Pfam" id="PF13814">
    <property type="entry name" value="Replic_Relax"/>
    <property type="match status" value="1"/>
</dbReference>
<sequence>MKTANKIPQLLKQHGPQTSQQLAQLLDMTSMAARKHLLKLQQEGLVADEHVAEAVGRPKQYWTLTEQGQQMFPQRYGALSLQLIEGVTEVFGAEGLNALIKRREQQSMALYQAALAPLDDIGDKLNALAQCRTEEGYMATVYRQGEDWWLVEMHCPICEAAKVCQGFCQSELECFQALFKGLATVTRDEYLLDGAARCSYRVSPLL</sequence>
<evidence type="ECO:0000313" key="2">
    <source>
        <dbReference type="Proteomes" id="UP000283255"/>
    </source>
</evidence>
<evidence type="ECO:0000313" key="1">
    <source>
        <dbReference type="EMBL" id="RJG50605.1"/>
    </source>
</evidence>
<dbReference type="InterPro" id="IPR036390">
    <property type="entry name" value="WH_DNA-bd_sf"/>
</dbReference>
<dbReference type="InterPro" id="IPR050313">
    <property type="entry name" value="Carb_Metab_HTH_regulators"/>
</dbReference>
<dbReference type="InterPro" id="IPR025855">
    <property type="entry name" value="Replic_Relax"/>
</dbReference>
<gene>
    <name evidence="1" type="ORF">D1Z90_03800</name>
</gene>
<dbReference type="RefSeq" id="WP_119909406.1">
    <property type="nucleotide sequence ID" value="NZ_QZCH01000002.1"/>
</dbReference>
<comment type="caution">
    <text evidence="1">The sequence shown here is derived from an EMBL/GenBank/DDBJ whole genome shotgun (WGS) entry which is preliminary data.</text>
</comment>
<dbReference type="InterPro" id="IPR036388">
    <property type="entry name" value="WH-like_DNA-bd_sf"/>
</dbReference>
<reference evidence="1 2" key="2">
    <citation type="submission" date="2019-01" db="EMBL/GenBank/DDBJ databases">
        <title>Motilimonas pumilus sp. nov., isolated from the gut of sea cucumber (Apostichopus japonicus).</title>
        <authorList>
            <person name="Wang F.-Q."/>
            <person name="Ren L.-H."/>
            <person name="Lin Y.-W."/>
            <person name="Sun G.-H."/>
            <person name="Du Z.-J."/>
            <person name="Zhao J.-X."/>
            <person name="Liu X.-J."/>
            <person name="Liu L.-J."/>
        </authorList>
    </citation>
    <scope>NUCLEOTIDE SEQUENCE [LARGE SCALE GENOMIC DNA]</scope>
    <source>
        <strain evidence="1 2">PLHSC7-2</strain>
    </source>
</reference>
<dbReference type="EMBL" id="QZCH01000002">
    <property type="protein sequence ID" value="RJG50605.1"/>
    <property type="molecule type" value="Genomic_DNA"/>
</dbReference>
<organism evidence="1 2">
    <name type="scientific">Motilimonas pumila</name>
    <dbReference type="NCBI Taxonomy" id="2303987"/>
    <lineage>
        <taxon>Bacteria</taxon>
        <taxon>Pseudomonadati</taxon>
        <taxon>Pseudomonadota</taxon>
        <taxon>Gammaproteobacteria</taxon>
        <taxon>Alteromonadales</taxon>
        <taxon>Alteromonadales genera incertae sedis</taxon>
        <taxon>Motilimonas</taxon>
    </lineage>
</organism>
<proteinExistence type="predicted"/>
<dbReference type="Gene3D" id="1.10.10.10">
    <property type="entry name" value="Winged helix-like DNA-binding domain superfamily/Winged helix DNA-binding domain"/>
    <property type="match status" value="1"/>
</dbReference>